<protein>
    <recommendedName>
        <fullName evidence="9">LITAF domain-containing protein</fullName>
    </recommendedName>
</protein>
<dbReference type="PANTHER" id="PTHR23292">
    <property type="entry name" value="LIPOPOLYSACCHARIDE-INDUCED TUMOR NECROSIS FACTOR-ALPHA FACTOR"/>
    <property type="match status" value="1"/>
</dbReference>
<dbReference type="PANTHER" id="PTHR23292:SF48">
    <property type="entry name" value="LIPOPOLYSACCHARIDE-INDUCED TUMOR NECROSIS FACTOR-ALPHA FACTOR HOMOLOG-RELATED"/>
    <property type="match status" value="1"/>
</dbReference>
<keyword evidence="11" id="KW-1185">Reference proteome</keyword>
<evidence type="ECO:0000256" key="2">
    <source>
        <dbReference type="ARBA" id="ARBA00004414"/>
    </source>
</evidence>
<dbReference type="AlphaFoldDB" id="A0AA88QD12"/>
<evidence type="ECO:0000256" key="6">
    <source>
        <dbReference type="ARBA" id="ARBA00022833"/>
    </source>
</evidence>
<dbReference type="GO" id="GO:0008270">
    <property type="term" value="F:zinc ion binding"/>
    <property type="evidence" value="ECO:0007669"/>
    <property type="project" value="TreeGrafter"/>
</dbReference>
<dbReference type="GO" id="GO:0098560">
    <property type="term" value="C:cytoplasmic side of late endosome membrane"/>
    <property type="evidence" value="ECO:0007669"/>
    <property type="project" value="TreeGrafter"/>
</dbReference>
<dbReference type="InterPro" id="IPR006629">
    <property type="entry name" value="LITAF"/>
</dbReference>
<dbReference type="SMART" id="SM00714">
    <property type="entry name" value="LITAF"/>
    <property type="match status" value="2"/>
</dbReference>
<evidence type="ECO:0000313" key="10">
    <source>
        <dbReference type="EMBL" id="KAK2909343.1"/>
    </source>
</evidence>
<feature type="transmembrane region" description="Helical" evidence="8">
    <location>
        <begin position="151"/>
        <end position="173"/>
    </location>
</feature>
<dbReference type="EMBL" id="JAUYZG010000004">
    <property type="protein sequence ID" value="KAK2909343.1"/>
    <property type="molecule type" value="Genomic_DNA"/>
</dbReference>
<sequence>MNQRRIEQHSTVSLGSLVKTEVFQSAKDDPGYTPSRSYCTFRGEATHRGTHRFFIMEKDYRPPPYSNPQMIQTTVNYPVQQPAYPPQAGLQAPPYQPPPYGFGATTITVQPRVVPVVTQIPVVGLTDVPGRIICPHCMTDVITETEYMSGLLAWLICGVVALFLCWPCCLIPFCVDACKDVKHTCPNCKNIIRLYKRKIFHSSQETRYFIMEKPNPPPYSGTSLSHTNMPNQVQPVAYQPQPGPVPAVYPPQPTQSIPMTAATAPSVQFASAPVGVTQVVMIQPGLTDVSGQMKCPHCQQQVVTETRHVNGLLTWAICGVLGIFGIWPCCLIPFFLDACKDVEHSCPKCKSVLFLYKRM</sequence>
<keyword evidence="8" id="KW-0812">Transmembrane</keyword>
<dbReference type="Pfam" id="PF10601">
    <property type="entry name" value="zf-LITAF-like"/>
    <property type="match status" value="2"/>
</dbReference>
<organism evidence="10 11">
    <name type="scientific">Cirrhinus molitorella</name>
    <name type="common">mud carp</name>
    <dbReference type="NCBI Taxonomy" id="172907"/>
    <lineage>
        <taxon>Eukaryota</taxon>
        <taxon>Metazoa</taxon>
        <taxon>Chordata</taxon>
        <taxon>Craniata</taxon>
        <taxon>Vertebrata</taxon>
        <taxon>Euteleostomi</taxon>
        <taxon>Actinopterygii</taxon>
        <taxon>Neopterygii</taxon>
        <taxon>Teleostei</taxon>
        <taxon>Ostariophysi</taxon>
        <taxon>Cypriniformes</taxon>
        <taxon>Cyprinidae</taxon>
        <taxon>Labeoninae</taxon>
        <taxon>Labeonini</taxon>
        <taxon>Cirrhinus</taxon>
    </lineage>
</organism>
<evidence type="ECO:0000256" key="7">
    <source>
        <dbReference type="ARBA" id="ARBA00023136"/>
    </source>
</evidence>
<keyword evidence="8" id="KW-1133">Transmembrane helix</keyword>
<feature type="transmembrane region" description="Helical" evidence="8">
    <location>
        <begin position="312"/>
        <end position="336"/>
    </location>
</feature>
<keyword evidence="7 8" id="KW-0472">Membrane</keyword>
<evidence type="ECO:0000256" key="5">
    <source>
        <dbReference type="ARBA" id="ARBA00022723"/>
    </source>
</evidence>
<gene>
    <name evidence="10" type="ORF">Q8A67_005180</name>
</gene>
<evidence type="ECO:0000259" key="9">
    <source>
        <dbReference type="PROSITE" id="PS51837"/>
    </source>
</evidence>
<dbReference type="Proteomes" id="UP001187343">
    <property type="component" value="Unassembled WGS sequence"/>
</dbReference>
<dbReference type="PROSITE" id="PS51837">
    <property type="entry name" value="LITAF"/>
    <property type="match status" value="2"/>
</dbReference>
<evidence type="ECO:0000256" key="8">
    <source>
        <dbReference type="SAM" id="Phobius"/>
    </source>
</evidence>
<dbReference type="InterPro" id="IPR037519">
    <property type="entry name" value="LITAF_fam"/>
</dbReference>
<reference evidence="10" key="1">
    <citation type="submission" date="2023-08" db="EMBL/GenBank/DDBJ databases">
        <title>Chromosome-level Genome Assembly of mud carp (Cirrhinus molitorella).</title>
        <authorList>
            <person name="Liu H."/>
        </authorList>
    </citation>
    <scope>NUCLEOTIDE SEQUENCE</scope>
    <source>
        <strain evidence="10">Prfri</strain>
        <tissue evidence="10">Muscle</tissue>
    </source>
</reference>
<keyword evidence="5" id="KW-0479">Metal-binding</keyword>
<dbReference type="GO" id="GO:0098574">
    <property type="term" value="C:cytoplasmic side of lysosomal membrane"/>
    <property type="evidence" value="ECO:0007669"/>
    <property type="project" value="TreeGrafter"/>
</dbReference>
<keyword evidence="6" id="KW-0862">Zinc</keyword>
<evidence type="ECO:0000256" key="1">
    <source>
        <dbReference type="ARBA" id="ARBA00004125"/>
    </source>
</evidence>
<comment type="subcellular location">
    <subcellularLocation>
        <location evidence="1">Endosome membrane</location>
        <topology evidence="1">Peripheral membrane protein</topology>
        <orientation evidence="1">Cytoplasmic side</orientation>
    </subcellularLocation>
    <subcellularLocation>
        <location evidence="2">Late endosome membrane</location>
    </subcellularLocation>
    <subcellularLocation>
        <location evidence="3">Lysosome membrane</location>
        <topology evidence="3">Peripheral membrane protein</topology>
        <orientation evidence="3">Cytoplasmic side</orientation>
    </subcellularLocation>
</comment>
<comment type="similarity">
    <text evidence="4">Belongs to the CDIP1/LITAF family.</text>
</comment>
<proteinExistence type="inferred from homology"/>
<feature type="domain" description="LITAF" evidence="9">
    <location>
        <begin position="114"/>
        <end position="197"/>
    </location>
</feature>
<accession>A0AA88QD12</accession>
<dbReference type="GO" id="GO:0005634">
    <property type="term" value="C:nucleus"/>
    <property type="evidence" value="ECO:0007669"/>
    <property type="project" value="TreeGrafter"/>
</dbReference>
<evidence type="ECO:0000256" key="3">
    <source>
        <dbReference type="ARBA" id="ARBA00004630"/>
    </source>
</evidence>
<evidence type="ECO:0000313" key="11">
    <source>
        <dbReference type="Proteomes" id="UP001187343"/>
    </source>
</evidence>
<comment type="caution">
    <text evidence="10">The sequence shown here is derived from an EMBL/GenBank/DDBJ whole genome shotgun (WGS) entry which is preliminary data.</text>
</comment>
<feature type="domain" description="LITAF" evidence="9">
    <location>
        <begin position="277"/>
        <end position="358"/>
    </location>
</feature>
<evidence type="ECO:0000256" key="4">
    <source>
        <dbReference type="ARBA" id="ARBA00005975"/>
    </source>
</evidence>
<name>A0AA88QD12_9TELE</name>